<comment type="caution">
    <text evidence="2">The sequence shown here is derived from an EMBL/GenBank/DDBJ whole genome shotgun (WGS) entry which is preliminary data.</text>
</comment>
<gene>
    <name evidence="2" type="ORF">NDU88_006159</name>
</gene>
<dbReference type="EMBL" id="JANPWB010000002">
    <property type="protein sequence ID" value="KAJ1210797.1"/>
    <property type="molecule type" value="Genomic_DNA"/>
</dbReference>
<proteinExistence type="predicted"/>
<feature type="region of interest" description="Disordered" evidence="1">
    <location>
        <begin position="1"/>
        <end position="92"/>
    </location>
</feature>
<protein>
    <submittedName>
        <fullName evidence="2">Uncharacterized protein</fullName>
    </submittedName>
</protein>
<dbReference type="Proteomes" id="UP001066276">
    <property type="component" value="Chromosome 1_2"/>
</dbReference>
<reference evidence="2" key="1">
    <citation type="journal article" date="2022" name="bioRxiv">
        <title>Sequencing and chromosome-scale assembly of the giantPleurodeles waltlgenome.</title>
        <authorList>
            <person name="Brown T."/>
            <person name="Elewa A."/>
            <person name="Iarovenko S."/>
            <person name="Subramanian E."/>
            <person name="Araus A.J."/>
            <person name="Petzold A."/>
            <person name="Susuki M."/>
            <person name="Suzuki K.-i.T."/>
            <person name="Hayashi T."/>
            <person name="Toyoda A."/>
            <person name="Oliveira C."/>
            <person name="Osipova E."/>
            <person name="Leigh N.D."/>
            <person name="Simon A."/>
            <person name="Yun M.H."/>
        </authorList>
    </citation>
    <scope>NUCLEOTIDE SEQUENCE</scope>
    <source>
        <strain evidence="2">20211129_DDA</strain>
        <tissue evidence="2">Liver</tissue>
    </source>
</reference>
<organism evidence="2 3">
    <name type="scientific">Pleurodeles waltl</name>
    <name type="common">Iberian ribbed newt</name>
    <dbReference type="NCBI Taxonomy" id="8319"/>
    <lineage>
        <taxon>Eukaryota</taxon>
        <taxon>Metazoa</taxon>
        <taxon>Chordata</taxon>
        <taxon>Craniata</taxon>
        <taxon>Vertebrata</taxon>
        <taxon>Euteleostomi</taxon>
        <taxon>Amphibia</taxon>
        <taxon>Batrachia</taxon>
        <taxon>Caudata</taxon>
        <taxon>Salamandroidea</taxon>
        <taxon>Salamandridae</taxon>
        <taxon>Pleurodelinae</taxon>
        <taxon>Pleurodeles</taxon>
    </lineage>
</organism>
<dbReference type="AlphaFoldDB" id="A0AAV7WDW6"/>
<accession>A0AAV7WDW6</accession>
<evidence type="ECO:0000313" key="3">
    <source>
        <dbReference type="Proteomes" id="UP001066276"/>
    </source>
</evidence>
<evidence type="ECO:0000256" key="1">
    <source>
        <dbReference type="SAM" id="MobiDB-lite"/>
    </source>
</evidence>
<sequence length="179" mass="21130">MASGDEGAWARTESWRVTEHRSRRRRTAVRKIPANKEGEDAQRPGMFRRRQEERSYSSSAVVKKRLTDASTLRSRGIRQGLASPSPRRRQREQKWLPWRGVDEETFVKREHALLQRLSHVRGNKEQKKPQDVANKEVMSHDGRQEWRWYQGQAILIGWFQILACRVIYSRNVDSGLHDR</sequence>
<name>A0AAV7WDW6_PLEWA</name>
<evidence type="ECO:0000313" key="2">
    <source>
        <dbReference type="EMBL" id="KAJ1210797.1"/>
    </source>
</evidence>
<keyword evidence="3" id="KW-1185">Reference proteome</keyword>